<dbReference type="Proteomes" id="UP000630097">
    <property type="component" value="Unassembled WGS sequence"/>
</dbReference>
<reference evidence="2 3" key="1">
    <citation type="submission" date="2021-01" db="EMBL/GenBank/DDBJ databases">
        <title>Whole genome shotgun sequence of Planotetraspora kaengkrachanensis NBRC 104272.</title>
        <authorList>
            <person name="Komaki H."/>
            <person name="Tamura T."/>
        </authorList>
    </citation>
    <scope>NUCLEOTIDE SEQUENCE [LARGE SCALE GENOMIC DNA]</scope>
    <source>
        <strain evidence="2 3">NBRC 104272</strain>
    </source>
</reference>
<gene>
    <name evidence="2" type="ORF">Pka01_71620</name>
</gene>
<protein>
    <submittedName>
        <fullName evidence="2">Uncharacterized protein</fullName>
    </submittedName>
</protein>
<comment type="caution">
    <text evidence="2">The sequence shown here is derived from an EMBL/GenBank/DDBJ whole genome shotgun (WGS) entry which is preliminary data.</text>
</comment>
<evidence type="ECO:0000256" key="1">
    <source>
        <dbReference type="SAM" id="MobiDB-lite"/>
    </source>
</evidence>
<sequence length="111" mass="11951">MACPHGFDIANSSDSHHAHALSAALFPREPPENAFSVKCRRRAGCARVDDFALKRPHRYGTISLDMATGKAIDLLDGQGRRTPGHVPEGSSRSRGELPGGLRAAPVLRRVV</sequence>
<organism evidence="2 3">
    <name type="scientific">Planotetraspora kaengkrachanensis</name>
    <dbReference type="NCBI Taxonomy" id="575193"/>
    <lineage>
        <taxon>Bacteria</taxon>
        <taxon>Bacillati</taxon>
        <taxon>Actinomycetota</taxon>
        <taxon>Actinomycetes</taxon>
        <taxon>Streptosporangiales</taxon>
        <taxon>Streptosporangiaceae</taxon>
        <taxon>Planotetraspora</taxon>
    </lineage>
</organism>
<name>A0A8J3PZX2_9ACTN</name>
<feature type="region of interest" description="Disordered" evidence="1">
    <location>
        <begin position="76"/>
        <end position="104"/>
    </location>
</feature>
<evidence type="ECO:0000313" key="2">
    <source>
        <dbReference type="EMBL" id="GIG84035.1"/>
    </source>
</evidence>
<evidence type="ECO:0000313" key="3">
    <source>
        <dbReference type="Proteomes" id="UP000630097"/>
    </source>
</evidence>
<accession>A0A8J3PZX2</accession>
<dbReference type="EMBL" id="BONV01000047">
    <property type="protein sequence ID" value="GIG84035.1"/>
    <property type="molecule type" value="Genomic_DNA"/>
</dbReference>
<dbReference type="AlphaFoldDB" id="A0A8J3PZX2"/>
<proteinExistence type="predicted"/>
<keyword evidence="3" id="KW-1185">Reference proteome</keyword>